<dbReference type="PANTHER" id="PTHR47019:SF1">
    <property type="entry name" value="LIPID II FLIPPASE MURJ"/>
    <property type="match status" value="1"/>
</dbReference>
<dbReference type="InterPro" id="IPR004268">
    <property type="entry name" value="MurJ"/>
</dbReference>
<evidence type="ECO:0000256" key="2">
    <source>
        <dbReference type="ARBA" id="ARBA00022475"/>
    </source>
</evidence>
<evidence type="ECO:0000256" key="6">
    <source>
        <dbReference type="ARBA" id="ARBA00022989"/>
    </source>
</evidence>
<protein>
    <submittedName>
        <fullName evidence="9">Putative peptidoglycan lipid II flippase</fullName>
    </submittedName>
</protein>
<feature type="transmembrane region" description="Helical" evidence="8">
    <location>
        <begin position="438"/>
        <end position="458"/>
    </location>
</feature>
<keyword evidence="2" id="KW-1003">Cell membrane</keyword>
<feature type="transmembrane region" description="Helical" evidence="8">
    <location>
        <begin position="132"/>
        <end position="150"/>
    </location>
</feature>
<name>A0A1N7IWN4_9BACI</name>
<evidence type="ECO:0000256" key="8">
    <source>
        <dbReference type="SAM" id="Phobius"/>
    </source>
</evidence>
<evidence type="ECO:0000256" key="3">
    <source>
        <dbReference type="ARBA" id="ARBA00022692"/>
    </source>
</evidence>
<feature type="transmembrane region" description="Helical" evidence="8">
    <location>
        <begin position="267"/>
        <end position="289"/>
    </location>
</feature>
<proteinExistence type="predicted"/>
<sequence length="513" mass="57377">MGRLKWAAIWITLLSILLKLIGFLRESALAWKFGASEITNGFFLAFTFVTLTVTMVANGFNTVFLPEYLKRRRQKEGREQEAEKDASGILTYSLLFFTVVSLALTFLAPYFVPLVYPGVEGIEKTTTIEITQVFFLFMSFVALSNMLESYLQSLRIFVPTQIAKISGTLFSALFIFWFGDVWGIASVAYGFVFGTLIGAGIQLFYLYRGGFHFRPTLNMDFQFLRMFLWMLLPALLHASVGHLNFFVDKAFATGIEGPAVTYLNNASLLTSIPSTIFSTTLVAIIFTLLSEQSDDLPKFRSTLFSGYQLGVLILLPIAVGLFMVGQPAIAFVYERGQFMPQDTAAVYVALKYYVPTVLLQGLLFISMRAMYARSRGAQILKVSVTTIGLNILLNYLLIDPLGYAGLALSTSLVSLYFFTTLTLVLYKEHGKEELMKIATIFTRGLPPVILMGVVIWLLRTFTPVPDLYSLWDVMISGVTGLVTYVAAVYLFYRSAFDNLMHVLKNRSPGGEEN</sequence>
<dbReference type="PRINTS" id="PR01806">
    <property type="entry name" value="VIRFACTRMVIN"/>
</dbReference>
<feature type="transmembrane region" description="Helical" evidence="8">
    <location>
        <begin position="86"/>
        <end position="112"/>
    </location>
</feature>
<evidence type="ECO:0000256" key="5">
    <source>
        <dbReference type="ARBA" id="ARBA00022984"/>
    </source>
</evidence>
<accession>A0A1N7IWN4</accession>
<feature type="transmembrane region" description="Helical" evidence="8">
    <location>
        <begin position="40"/>
        <end position="65"/>
    </location>
</feature>
<dbReference type="GO" id="GO:0009252">
    <property type="term" value="P:peptidoglycan biosynthetic process"/>
    <property type="evidence" value="ECO:0007669"/>
    <property type="project" value="UniProtKB-KW"/>
</dbReference>
<feature type="transmembrane region" description="Helical" evidence="8">
    <location>
        <begin position="379"/>
        <end position="398"/>
    </location>
</feature>
<dbReference type="GO" id="GO:0034204">
    <property type="term" value="P:lipid translocation"/>
    <property type="evidence" value="ECO:0007669"/>
    <property type="project" value="TreeGrafter"/>
</dbReference>
<feature type="transmembrane region" description="Helical" evidence="8">
    <location>
        <begin position="162"/>
        <end position="178"/>
    </location>
</feature>
<keyword evidence="5" id="KW-0573">Peptidoglycan synthesis</keyword>
<dbReference type="InterPro" id="IPR051050">
    <property type="entry name" value="Lipid_II_flippase_MurJ/MviN"/>
</dbReference>
<feature type="transmembrane region" description="Helical" evidence="8">
    <location>
        <begin position="470"/>
        <end position="492"/>
    </location>
</feature>
<dbReference type="STRING" id="570947.SAMN05421687_102356"/>
<keyword evidence="4" id="KW-0133">Cell shape</keyword>
<dbReference type="RefSeq" id="WP_076557345.1">
    <property type="nucleotide sequence ID" value="NZ_FTOC01000002.1"/>
</dbReference>
<keyword evidence="3 8" id="KW-0812">Transmembrane</keyword>
<evidence type="ECO:0000313" key="10">
    <source>
        <dbReference type="Proteomes" id="UP000187608"/>
    </source>
</evidence>
<dbReference type="Pfam" id="PF03023">
    <property type="entry name" value="MurJ"/>
    <property type="match status" value="1"/>
</dbReference>
<gene>
    <name evidence="9" type="ORF">SAMN05421687_102356</name>
</gene>
<evidence type="ECO:0000256" key="7">
    <source>
        <dbReference type="ARBA" id="ARBA00023136"/>
    </source>
</evidence>
<dbReference type="GO" id="GO:0015648">
    <property type="term" value="F:lipid-linked peptidoglycan transporter activity"/>
    <property type="evidence" value="ECO:0007669"/>
    <property type="project" value="TreeGrafter"/>
</dbReference>
<reference evidence="10" key="1">
    <citation type="submission" date="2017-01" db="EMBL/GenBank/DDBJ databases">
        <authorList>
            <person name="Varghese N."/>
            <person name="Submissions S."/>
        </authorList>
    </citation>
    <scope>NUCLEOTIDE SEQUENCE [LARGE SCALE GENOMIC DNA]</scope>
    <source>
        <strain evidence="10">DSM 23127</strain>
    </source>
</reference>
<feature type="transmembrane region" description="Helical" evidence="8">
    <location>
        <begin position="404"/>
        <end position="426"/>
    </location>
</feature>
<feature type="transmembrane region" description="Helical" evidence="8">
    <location>
        <begin position="227"/>
        <end position="247"/>
    </location>
</feature>
<comment type="subcellular location">
    <subcellularLocation>
        <location evidence="1">Cell membrane</location>
        <topology evidence="1">Multi-pass membrane protein</topology>
    </subcellularLocation>
</comment>
<dbReference type="GO" id="GO:0005886">
    <property type="term" value="C:plasma membrane"/>
    <property type="evidence" value="ECO:0007669"/>
    <property type="project" value="UniProtKB-SubCell"/>
</dbReference>
<feature type="transmembrane region" description="Helical" evidence="8">
    <location>
        <begin position="345"/>
        <end position="367"/>
    </location>
</feature>
<evidence type="ECO:0000313" key="9">
    <source>
        <dbReference type="EMBL" id="SIS41406.1"/>
    </source>
</evidence>
<dbReference type="AlphaFoldDB" id="A0A1N7IWN4"/>
<dbReference type="OrthoDB" id="9804143at2"/>
<keyword evidence="6 8" id="KW-1133">Transmembrane helix</keyword>
<evidence type="ECO:0000256" key="4">
    <source>
        <dbReference type="ARBA" id="ARBA00022960"/>
    </source>
</evidence>
<organism evidence="9 10">
    <name type="scientific">Salimicrobium flavidum</name>
    <dbReference type="NCBI Taxonomy" id="570947"/>
    <lineage>
        <taxon>Bacteria</taxon>
        <taxon>Bacillati</taxon>
        <taxon>Bacillota</taxon>
        <taxon>Bacilli</taxon>
        <taxon>Bacillales</taxon>
        <taxon>Bacillaceae</taxon>
        <taxon>Salimicrobium</taxon>
    </lineage>
</organism>
<dbReference type="EMBL" id="FTOC01000002">
    <property type="protein sequence ID" value="SIS41406.1"/>
    <property type="molecule type" value="Genomic_DNA"/>
</dbReference>
<feature type="transmembrane region" description="Helical" evidence="8">
    <location>
        <begin position="184"/>
        <end position="207"/>
    </location>
</feature>
<dbReference type="PANTHER" id="PTHR47019">
    <property type="entry name" value="LIPID II FLIPPASE MURJ"/>
    <property type="match status" value="1"/>
</dbReference>
<keyword evidence="10" id="KW-1185">Reference proteome</keyword>
<dbReference type="Proteomes" id="UP000187608">
    <property type="component" value="Unassembled WGS sequence"/>
</dbReference>
<evidence type="ECO:0000256" key="1">
    <source>
        <dbReference type="ARBA" id="ARBA00004651"/>
    </source>
</evidence>
<feature type="transmembrane region" description="Helical" evidence="8">
    <location>
        <begin position="309"/>
        <end position="333"/>
    </location>
</feature>
<dbReference type="GO" id="GO:0008360">
    <property type="term" value="P:regulation of cell shape"/>
    <property type="evidence" value="ECO:0007669"/>
    <property type="project" value="UniProtKB-KW"/>
</dbReference>
<keyword evidence="7 8" id="KW-0472">Membrane</keyword>